<keyword evidence="6 11" id="KW-0067">ATP-binding</keyword>
<feature type="active site" evidence="11">
    <location>
        <position position="331"/>
    </location>
</feature>
<dbReference type="PROSITE" id="PS51273">
    <property type="entry name" value="GATASE_TYPE_1"/>
    <property type="match status" value="1"/>
</dbReference>
<dbReference type="NCBIfam" id="NF009475">
    <property type="entry name" value="PRK12838.1"/>
    <property type="match status" value="1"/>
</dbReference>
<comment type="function">
    <text evidence="11">Small subunit of the glutamine-dependent carbamoyl phosphate synthetase (CPSase). CPSase catalyzes the formation of carbamoyl phosphate from the ammonia moiety of glutamine, carbonate, and phosphate donated by ATP, constituting the first step of 2 biosynthetic pathways, one leading to arginine and/or urea and the other to pyrimidine nucleotides. The small subunit (glutamine amidotransferase) binds and cleaves glutamine to supply the large subunit with the substrate ammonia.</text>
</comment>
<dbReference type="FunFam" id="3.50.30.20:FF:000001">
    <property type="entry name" value="Carbamoyl-phosphate synthase small chain"/>
    <property type="match status" value="1"/>
</dbReference>
<comment type="subunit">
    <text evidence="11">Composed of two chains; the small (or glutamine) chain promotes the hydrolysis of glutamine to ammonia, which is used by the large (or ammonia) chain to synthesize carbamoyl phosphate. Tetramer of heterodimers (alpha,beta)4.</text>
</comment>
<dbReference type="EMBL" id="QJJQ01000003">
    <property type="protein sequence ID" value="PXW88541.1"/>
    <property type="molecule type" value="Genomic_DNA"/>
</dbReference>
<dbReference type="PRINTS" id="PR00096">
    <property type="entry name" value="GATASE"/>
</dbReference>
<comment type="catalytic activity">
    <reaction evidence="10 11">
        <text>L-glutamine + H2O = L-glutamate + NH4(+)</text>
        <dbReference type="Rhea" id="RHEA:15889"/>
        <dbReference type="ChEBI" id="CHEBI:15377"/>
        <dbReference type="ChEBI" id="CHEBI:28938"/>
        <dbReference type="ChEBI" id="CHEBI:29985"/>
        <dbReference type="ChEBI" id="CHEBI:58359"/>
    </reaction>
</comment>
<keyword evidence="5 11" id="KW-0547">Nucleotide-binding</keyword>
<dbReference type="GO" id="GO:0044205">
    <property type="term" value="P:'de novo' UMP biosynthetic process"/>
    <property type="evidence" value="ECO:0007669"/>
    <property type="project" value="UniProtKB-UniRule"/>
</dbReference>
<dbReference type="GO" id="GO:0004088">
    <property type="term" value="F:carbamoyl-phosphate synthase (glutamine-hydrolyzing) activity"/>
    <property type="evidence" value="ECO:0007669"/>
    <property type="project" value="UniProtKB-UniRule"/>
</dbReference>
<dbReference type="Gene3D" id="3.40.50.880">
    <property type="match status" value="1"/>
</dbReference>
<evidence type="ECO:0000256" key="2">
    <source>
        <dbReference type="ARBA" id="ARBA00005077"/>
    </source>
</evidence>
<dbReference type="Pfam" id="PF00117">
    <property type="entry name" value="GATase"/>
    <property type="match status" value="1"/>
</dbReference>
<feature type="binding site" evidence="11">
    <location>
        <position position="291"/>
    </location>
    <ligand>
        <name>L-glutamine</name>
        <dbReference type="ChEBI" id="CHEBI:58359"/>
    </ligand>
</feature>
<evidence type="ECO:0000256" key="6">
    <source>
        <dbReference type="ARBA" id="ARBA00022840"/>
    </source>
</evidence>
<dbReference type="Gene3D" id="3.50.30.20">
    <property type="entry name" value="Carbamoyl-phosphate synthase small subunit, N-terminal domain"/>
    <property type="match status" value="1"/>
</dbReference>
<dbReference type="GO" id="GO:0006207">
    <property type="term" value="P:'de novo' pyrimidine nucleobase biosynthetic process"/>
    <property type="evidence" value="ECO:0007669"/>
    <property type="project" value="InterPro"/>
</dbReference>
<keyword evidence="11" id="KW-0055">Arginine biosynthesis</keyword>
<dbReference type="InterPro" id="IPR036480">
    <property type="entry name" value="CarbP_synth_ssu_N_sf"/>
</dbReference>
<dbReference type="GO" id="GO:0006526">
    <property type="term" value="P:L-arginine biosynthetic process"/>
    <property type="evidence" value="ECO:0007669"/>
    <property type="project" value="UniProtKB-UniRule"/>
</dbReference>
<dbReference type="PANTHER" id="PTHR43418">
    <property type="entry name" value="MULTIFUNCTIONAL TRYPTOPHAN BIOSYNTHESIS PROTEIN-RELATED"/>
    <property type="match status" value="1"/>
</dbReference>
<comment type="similarity">
    <text evidence="3 11">Belongs to the CarA family.</text>
</comment>
<evidence type="ECO:0000256" key="7">
    <source>
        <dbReference type="ARBA" id="ARBA00022962"/>
    </source>
</evidence>
<dbReference type="Proteomes" id="UP000247978">
    <property type="component" value="Unassembled WGS sequence"/>
</dbReference>
<dbReference type="InterPro" id="IPR017926">
    <property type="entry name" value="GATASE"/>
</dbReference>
<dbReference type="SMART" id="SM01097">
    <property type="entry name" value="CPSase_sm_chain"/>
    <property type="match status" value="1"/>
</dbReference>
<feature type="domain" description="Carbamoyl-phosphate synthase small subunit N-terminal" evidence="12">
    <location>
        <begin position="2"/>
        <end position="132"/>
    </location>
</feature>
<evidence type="ECO:0000256" key="11">
    <source>
        <dbReference type="HAMAP-Rule" id="MF_01209"/>
    </source>
</evidence>
<dbReference type="UniPathway" id="UPA00068">
    <property type="reaction ID" value="UER00171"/>
</dbReference>
<feature type="binding site" evidence="11">
    <location>
        <position position="250"/>
    </location>
    <ligand>
        <name>L-glutamine</name>
        <dbReference type="ChEBI" id="CHEBI:58359"/>
    </ligand>
</feature>
<name>A0A2V3W684_9BACI</name>
<feature type="binding site" evidence="11">
    <location>
        <position position="221"/>
    </location>
    <ligand>
        <name>L-glutamine</name>
        <dbReference type="ChEBI" id="CHEBI:58359"/>
    </ligand>
</feature>
<reference evidence="13 14" key="1">
    <citation type="submission" date="2018-05" db="EMBL/GenBank/DDBJ databases">
        <title>Genomic Encyclopedia of Type Strains, Phase IV (KMG-IV): sequencing the most valuable type-strain genomes for metagenomic binning, comparative biology and taxonomic classification.</title>
        <authorList>
            <person name="Goeker M."/>
        </authorList>
    </citation>
    <scope>NUCLEOTIDE SEQUENCE [LARGE SCALE GENOMIC DNA]</scope>
    <source>
        <strain evidence="13 14">DSM 28556</strain>
    </source>
</reference>
<dbReference type="InterPro" id="IPR006274">
    <property type="entry name" value="CarbamoylP_synth_ssu"/>
</dbReference>
<evidence type="ECO:0000313" key="13">
    <source>
        <dbReference type="EMBL" id="PXW88541.1"/>
    </source>
</evidence>
<evidence type="ECO:0000256" key="8">
    <source>
        <dbReference type="ARBA" id="ARBA00022975"/>
    </source>
</evidence>
<feature type="active site" evidence="11">
    <location>
        <position position="333"/>
    </location>
</feature>
<dbReference type="SUPFAM" id="SSF52021">
    <property type="entry name" value="Carbamoyl phosphate synthetase, small subunit N-terminal domain"/>
    <property type="match status" value="1"/>
</dbReference>
<dbReference type="SUPFAM" id="SSF52317">
    <property type="entry name" value="Class I glutamine amidotransferase-like"/>
    <property type="match status" value="1"/>
</dbReference>
<proteinExistence type="inferred from homology"/>
<comment type="caution">
    <text evidence="13">The sequence shown here is derived from an EMBL/GenBank/DDBJ whole genome shotgun (WGS) entry which is preliminary data.</text>
</comment>
<dbReference type="PRINTS" id="PR00097">
    <property type="entry name" value="ANTSNTHASEII"/>
</dbReference>
<dbReference type="InterPro" id="IPR050472">
    <property type="entry name" value="Anth_synth/Amidotransfase"/>
</dbReference>
<keyword evidence="8 11" id="KW-0665">Pyrimidine biosynthesis</keyword>
<dbReference type="Pfam" id="PF00988">
    <property type="entry name" value="CPSase_sm_chain"/>
    <property type="match status" value="1"/>
</dbReference>
<keyword evidence="7 11" id="KW-0315">Glutamine amidotransferase</keyword>
<feature type="region of interest" description="CPSase" evidence="11">
    <location>
        <begin position="1"/>
        <end position="170"/>
    </location>
</feature>
<evidence type="ECO:0000313" key="14">
    <source>
        <dbReference type="Proteomes" id="UP000247978"/>
    </source>
</evidence>
<keyword evidence="11" id="KW-0028">Amino-acid biosynthesis</keyword>
<feature type="binding site" evidence="11">
    <location>
        <position position="247"/>
    </location>
    <ligand>
        <name>L-glutamine</name>
        <dbReference type="ChEBI" id="CHEBI:58359"/>
    </ligand>
</feature>
<dbReference type="PANTHER" id="PTHR43418:SF7">
    <property type="entry name" value="CARBAMOYL-PHOSPHATE SYNTHASE SMALL CHAIN"/>
    <property type="match status" value="1"/>
</dbReference>
<dbReference type="UniPathway" id="UPA00070">
    <property type="reaction ID" value="UER00115"/>
</dbReference>
<keyword evidence="4 11" id="KW-0436">Ligase</keyword>
<evidence type="ECO:0000256" key="5">
    <source>
        <dbReference type="ARBA" id="ARBA00022741"/>
    </source>
</evidence>
<dbReference type="AlphaFoldDB" id="A0A2V3W684"/>
<dbReference type="GO" id="GO:0006541">
    <property type="term" value="P:glutamine metabolic process"/>
    <property type="evidence" value="ECO:0007669"/>
    <property type="project" value="InterPro"/>
</dbReference>
<dbReference type="InterPro" id="IPR002474">
    <property type="entry name" value="CarbamoylP_synth_ssu_N"/>
</dbReference>
<comment type="pathway">
    <text evidence="2 11">Amino-acid biosynthesis; L-arginine biosynthesis; carbamoyl phosphate from bicarbonate: step 1/1.</text>
</comment>
<evidence type="ECO:0000256" key="10">
    <source>
        <dbReference type="ARBA" id="ARBA00049285"/>
    </source>
</evidence>
<protein>
    <recommendedName>
        <fullName evidence="11">Carbamoyl phosphate synthase small chain</fullName>
        <ecNumber evidence="11">6.3.5.5</ecNumber>
    </recommendedName>
    <alternativeName>
        <fullName evidence="11">Carbamoyl phosphate synthetase glutamine chain</fullName>
    </alternativeName>
</protein>
<keyword evidence="14" id="KW-1185">Reference proteome</keyword>
<organism evidence="13 14">
    <name type="scientific">Pseudogracilibacillus auburnensis</name>
    <dbReference type="NCBI Taxonomy" id="1494959"/>
    <lineage>
        <taxon>Bacteria</taxon>
        <taxon>Bacillati</taxon>
        <taxon>Bacillota</taxon>
        <taxon>Bacilli</taxon>
        <taxon>Bacillales</taxon>
        <taxon>Bacillaceae</taxon>
        <taxon>Pseudogracilibacillus</taxon>
    </lineage>
</organism>
<evidence type="ECO:0000256" key="9">
    <source>
        <dbReference type="ARBA" id="ARBA00048816"/>
    </source>
</evidence>
<dbReference type="HAMAP" id="MF_01209">
    <property type="entry name" value="CPSase_S_chain"/>
    <property type="match status" value="1"/>
</dbReference>
<evidence type="ECO:0000256" key="4">
    <source>
        <dbReference type="ARBA" id="ARBA00022598"/>
    </source>
</evidence>
<sequence>MNNRQLVLEDGTVFIGKAFGSEEKKTGEIIFHTGMTGYQEVISDPTYAGKIAVMTYPSIGTYGINRDDMEAITPFLHGIVVKEVCHEPSNFRREETLDDFLKKSGIPGISGIDTRMLTRLLRKKGTMRAMMTNMTEAPHHVLEELKTDNMTLPVQATSITKAYIVPGRGLRIVVVDLGMKQSILHELTRLQCHITVVPYNYSVEDILRFKPDGVLISNGPGNPEEITETINTIKHLLGKIPLFGIGLGHQLFALACGGKTKKMHVGNYGNNFPVKDVQTDKTWITTKSCQYCVEETSVQNTDLHISFRSLNDGTIEGLQHNKYPAFTVQFHPEGAPGSNETNYVFRTFLQMIEEKRDKNGVNHHAKK</sequence>
<feature type="binding site" evidence="11">
    <location>
        <position position="219"/>
    </location>
    <ligand>
        <name>L-glutamine</name>
        <dbReference type="ChEBI" id="CHEBI:58359"/>
    </ligand>
</feature>
<dbReference type="OrthoDB" id="9804328at2"/>
<dbReference type="GO" id="GO:0004359">
    <property type="term" value="F:glutaminase activity"/>
    <property type="evidence" value="ECO:0007669"/>
    <property type="project" value="RHEA"/>
</dbReference>
<comment type="pathway">
    <text evidence="1 11">Pyrimidine metabolism; UMP biosynthesis via de novo pathway; (S)-dihydroorotate from bicarbonate: step 1/3.</text>
</comment>
<dbReference type="RefSeq" id="WP_110394382.1">
    <property type="nucleotide sequence ID" value="NZ_JADIJL010000037.1"/>
</dbReference>
<dbReference type="EC" id="6.3.5.5" evidence="11"/>
<comment type="catalytic activity">
    <reaction evidence="9 11">
        <text>hydrogencarbonate + L-glutamine + 2 ATP + H2O = carbamoyl phosphate + L-glutamate + 2 ADP + phosphate + 2 H(+)</text>
        <dbReference type="Rhea" id="RHEA:18633"/>
        <dbReference type="ChEBI" id="CHEBI:15377"/>
        <dbReference type="ChEBI" id="CHEBI:15378"/>
        <dbReference type="ChEBI" id="CHEBI:17544"/>
        <dbReference type="ChEBI" id="CHEBI:29985"/>
        <dbReference type="ChEBI" id="CHEBI:30616"/>
        <dbReference type="ChEBI" id="CHEBI:43474"/>
        <dbReference type="ChEBI" id="CHEBI:58228"/>
        <dbReference type="ChEBI" id="CHEBI:58359"/>
        <dbReference type="ChEBI" id="CHEBI:456216"/>
        <dbReference type="EC" id="6.3.5.5"/>
    </reaction>
</comment>
<evidence type="ECO:0000256" key="3">
    <source>
        <dbReference type="ARBA" id="ARBA00007800"/>
    </source>
</evidence>
<gene>
    <name evidence="11" type="primary">carA</name>
    <name evidence="13" type="ORF">DFR56_10346</name>
</gene>
<comment type="caution">
    <text evidence="11">Lacks conserved residue(s) required for the propagation of feature annotation.</text>
</comment>
<dbReference type="InterPro" id="IPR029062">
    <property type="entry name" value="Class_I_gatase-like"/>
</dbReference>
<dbReference type="CDD" id="cd01744">
    <property type="entry name" value="GATase1_CPSase"/>
    <property type="match status" value="1"/>
</dbReference>
<dbReference type="PRINTS" id="PR00099">
    <property type="entry name" value="CPSGATASE"/>
</dbReference>
<dbReference type="NCBIfam" id="TIGR01368">
    <property type="entry name" value="CPSaseIIsmall"/>
    <property type="match status" value="1"/>
</dbReference>
<dbReference type="GO" id="GO:0005524">
    <property type="term" value="F:ATP binding"/>
    <property type="evidence" value="ECO:0007669"/>
    <property type="project" value="UniProtKB-UniRule"/>
</dbReference>
<accession>A0A2V3W684</accession>
<evidence type="ECO:0000259" key="12">
    <source>
        <dbReference type="SMART" id="SM01097"/>
    </source>
</evidence>
<evidence type="ECO:0000256" key="1">
    <source>
        <dbReference type="ARBA" id="ARBA00004812"/>
    </source>
</evidence>
<dbReference type="InterPro" id="IPR035686">
    <property type="entry name" value="CPSase_GATase1"/>
</dbReference>